<reference evidence="2 3" key="1">
    <citation type="submission" date="2024-05" db="EMBL/GenBank/DDBJ databases">
        <authorList>
            <person name="Liu Q."/>
            <person name="Xin Y.-H."/>
        </authorList>
    </citation>
    <scope>NUCLEOTIDE SEQUENCE [LARGE SCALE GENOMIC DNA]</scope>
    <source>
        <strain evidence="2 3">CGMCC 1.10181</strain>
    </source>
</reference>
<dbReference type="RefSeq" id="WP_343888290.1">
    <property type="nucleotide sequence ID" value="NZ_BAAAEH010000008.1"/>
</dbReference>
<evidence type="ECO:0000313" key="2">
    <source>
        <dbReference type="EMBL" id="MEN2790543.1"/>
    </source>
</evidence>
<sequence>MTTLCGDADLQALMEAMQSNEHDEIARADRLISAFPEDPRLHFLRGSILASIGRPIEALSSLKRAVALAPDFAIARFQLGFFQLTSGEAADALSTWGPIALLPEGHYLRFFVGGLTHLIRDEFDDCVTRLNEGIATNDENPALNRDMQLIIDQVGEIKRANAKEAAGQEGGNTSATSFLLDQLSARRPN</sequence>
<evidence type="ECO:0000256" key="1">
    <source>
        <dbReference type="SAM" id="MobiDB-lite"/>
    </source>
</evidence>
<protein>
    <recommendedName>
        <fullName evidence="4">Tetratricopeptide repeat protein</fullName>
    </recommendedName>
</protein>
<organism evidence="2 3">
    <name type="scientific">Sphingomonas oligophenolica</name>
    <dbReference type="NCBI Taxonomy" id="301154"/>
    <lineage>
        <taxon>Bacteria</taxon>
        <taxon>Pseudomonadati</taxon>
        <taxon>Pseudomonadota</taxon>
        <taxon>Alphaproteobacteria</taxon>
        <taxon>Sphingomonadales</taxon>
        <taxon>Sphingomonadaceae</taxon>
        <taxon>Sphingomonas</taxon>
    </lineage>
</organism>
<accession>A0ABU9Y417</accession>
<dbReference type="EMBL" id="JBDIME010000010">
    <property type="protein sequence ID" value="MEN2790543.1"/>
    <property type="molecule type" value="Genomic_DNA"/>
</dbReference>
<comment type="caution">
    <text evidence="2">The sequence shown here is derived from an EMBL/GenBank/DDBJ whole genome shotgun (WGS) entry which is preliminary data.</text>
</comment>
<dbReference type="Proteomes" id="UP001419910">
    <property type="component" value="Unassembled WGS sequence"/>
</dbReference>
<gene>
    <name evidence="2" type="ORF">ABC974_12965</name>
</gene>
<dbReference type="InterPro" id="IPR011990">
    <property type="entry name" value="TPR-like_helical_dom_sf"/>
</dbReference>
<keyword evidence="3" id="KW-1185">Reference proteome</keyword>
<evidence type="ECO:0000313" key="3">
    <source>
        <dbReference type="Proteomes" id="UP001419910"/>
    </source>
</evidence>
<dbReference type="SUPFAM" id="SSF48452">
    <property type="entry name" value="TPR-like"/>
    <property type="match status" value="1"/>
</dbReference>
<name>A0ABU9Y417_9SPHN</name>
<feature type="region of interest" description="Disordered" evidence="1">
    <location>
        <begin position="162"/>
        <end position="189"/>
    </location>
</feature>
<proteinExistence type="predicted"/>
<dbReference type="Gene3D" id="1.25.40.10">
    <property type="entry name" value="Tetratricopeptide repeat domain"/>
    <property type="match status" value="1"/>
</dbReference>
<evidence type="ECO:0008006" key="4">
    <source>
        <dbReference type="Google" id="ProtNLM"/>
    </source>
</evidence>